<organism evidence="1 2">
    <name type="scientific">Smittium mucronatum</name>
    <dbReference type="NCBI Taxonomy" id="133383"/>
    <lineage>
        <taxon>Eukaryota</taxon>
        <taxon>Fungi</taxon>
        <taxon>Fungi incertae sedis</taxon>
        <taxon>Zoopagomycota</taxon>
        <taxon>Kickxellomycotina</taxon>
        <taxon>Harpellomycetes</taxon>
        <taxon>Harpellales</taxon>
        <taxon>Legeriomycetaceae</taxon>
        <taxon>Smittium</taxon>
    </lineage>
</organism>
<reference evidence="1 2" key="1">
    <citation type="journal article" date="2016" name="Mol. Biol. Evol.">
        <title>Genome-Wide Survey of Gut Fungi (Harpellales) Reveals the First Horizontally Transferred Ubiquitin Gene from a Mosquito Host.</title>
        <authorList>
            <person name="Wang Y."/>
            <person name="White M.M."/>
            <person name="Kvist S."/>
            <person name="Moncalvo J.M."/>
        </authorList>
    </citation>
    <scope>NUCLEOTIDE SEQUENCE [LARGE SCALE GENOMIC DNA]</scope>
    <source>
        <strain evidence="1 2">ALG-7-W6</strain>
    </source>
</reference>
<comment type="caution">
    <text evidence="1">The sequence shown here is derived from an EMBL/GenBank/DDBJ whole genome shotgun (WGS) entry which is preliminary data.</text>
</comment>
<keyword evidence="2" id="KW-1185">Reference proteome</keyword>
<accession>A0A1R0GMV1</accession>
<dbReference type="PANTHER" id="PTHR17985:SF8">
    <property type="entry name" value="TRANSPORT AND GOLGI ORGANIZATION PROTEIN 2 HOMOLOG"/>
    <property type="match status" value="1"/>
</dbReference>
<sequence length="207" mass="23321">MCIVFWKLQNPTPDFPYKFVFAGNRDEFFGRATRLMKEWEGGDKKQIVSPLDLQPESSQRGTWLGINEDGRVSFLTNFREKDFRILNAKSRGTLVKNFLDPSNDPDVRKSDANSVNDEAFNYLNNISMEAGAYSGFNLVALDLSQMTSYYLTNRNEGSDGLVKLENSKLLGLSNSYLGKWPKVDKGIDRINKILRPGASVSGFSSHS</sequence>
<name>A0A1R0GMV1_9FUNG</name>
<dbReference type="AlphaFoldDB" id="A0A1R0GMV1"/>
<dbReference type="Pfam" id="PF05742">
    <property type="entry name" value="TANGO2"/>
    <property type="match status" value="1"/>
</dbReference>
<protein>
    <submittedName>
        <fullName evidence="1">Transport and Golgi organization protein 2-like protein</fullName>
    </submittedName>
</protein>
<dbReference type="Proteomes" id="UP000187455">
    <property type="component" value="Unassembled WGS sequence"/>
</dbReference>
<gene>
    <name evidence="1" type="ORF">AYI68_g7747</name>
</gene>
<evidence type="ECO:0000313" key="2">
    <source>
        <dbReference type="Proteomes" id="UP000187455"/>
    </source>
</evidence>
<dbReference type="EMBL" id="LSSL01006983">
    <property type="protein sequence ID" value="OLY78206.1"/>
    <property type="molecule type" value="Genomic_DNA"/>
</dbReference>
<dbReference type="InterPro" id="IPR008551">
    <property type="entry name" value="TANGO2"/>
</dbReference>
<evidence type="ECO:0000313" key="1">
    <source>
        <dbReference type="EMBL" id="OLY78206.1"/>
    </source>
</evidence>
<dbReference type="PANTHER" id="PTHR17985">
    <property type="entry name" value="SER/THR-RICH PROTEIN T10 IN DGCR REGION"/>
    <property type="match status" value="1"/>
</dbReference>
<dbReference type="OrthoDB" id="191601at2759"/>
<proteinExistence type="predicted"/>